<organism evidence="1 2">
    <name type="scientific">Ameiurus melas</name>
    <name type="common">Black bullhead</name>
    <name type="synonym">Silurus melas</name>
    <dbReference type="NCBI Taxonomy" id="219545"/>
    <lineage>
        <taxon>Eukaryota</taxon>
        <taxon>Metazoa</taxon>
        <taxon>Chordata</taxon>
        <taxon>Craniata</taxon>
        <taxon>Vertebrata</taxon>
        <taxon>Euteleostomi</taxon>
        <taxon>Actinopterygii</taxon>
        <taxon>Neopterygii</taxon>
        <taxon>Teleostei</taxon>
        <taxon>Ostariophysi</taxon>
        <taxon>Siluriformes</taxon>
        <taxon>Ictaluridae</taxon>
        <taxon>Ameiurus</taxon>
    </lineage>
</organism>
<reference evidence="1 2" key="1">
    <citation type="submission" date="2020-02" db="EMBL/GenBank/DDBJ databases">
        <title>A chromosome-scale genome assembly of the black bullhead catfish (Ameiurus melas).</title>
        <authorList>
            <person name="Wen M."/>
            <person name="Zham M."/>
            <person name="Cabau C."/>
            <person name="Klopp C."/>
            <person name="Donnadieu C."/>
            <person name="Roques C."/>
            <person name="Bouchez O."/>
            <person name="Lampietro C."/>
            <person name="Jouanno E."/>
            <person name="Herpin A."/>
            <person name="Louis A."/>
            <person name="Berthelot C."/>
            <person name="Parey E."/>
            <person name="Roest-Crollius H."/>
            <person name="Braasch I."/>
            <person name="Postlethwait J."/>
            <person name="Robinson-Rechavi M."/>
            <person name="Echchiki A."/>
            <person name="Begum T."/>
            <person name="Montfort J."/>
            <person name="Schartl M."/>
            <person name="Bobe J."/>
            <person name="Guiguen Y."/>
        </authorList>
    </citation>
    <scope>NUCLEOTIDE SEQUENCE [LARGE SCALE GENOMIC DNA]</scope>
    <source>
        <strain evidence="1">M_S1</strain>
        <tissue evidence="1">Blood</tissue>
    </source>
</reference>
<keyword evidence="2" id="KW-1185">Reference proteome</keyword>
<accession>A0A7J6ACZ6</accession>
<dbReference type="Proteomes" id="UP000593565">
    <property type="component" value="Unassembled WGS sequence"/>
</dbReference>
<evidence type="ECO:0000313" key="2">
    <source>
        <dbReference type="Proteomes" id="UP000593565"/>
    </source>
</evidence>
<name>A0A7J6ACZ6_AMEME</name>
<protein>
    <submittedName>
        <fullName evidence="1">Uncharacterized protein</fullName>
    </submittedName>
</protein>
<dbReference type="AlphaFoldDB" id="A0A7J6ACZ6"/>
<comment type="caution">
    <text evidence="1">The sequence shown here is derived from an EMBL/GenBank/DDBJ whole genome shotgun (WGS) entry which is preliminary data.</text>
</comment>
<dbReference type="EMBL" id="JAAGNN010000015">
    <property type="protein sequence ID" value="KAF4079939.1"/>
    <property type="molecule type" value="Genomic_DNA"/>
</dbReference>
<gene>
    <name evidence="1" type="ORF">AMELA_G00184100</name>
</gene>
<sequence length="127" mass="13523">MTSILARSADGGQHIPAQLTFHMTTEKSLLVASNTAKLCMWKTAPRHFLTETYKQSALKHPPQLVQVASLADDLNQRSACTVTPGRTVTIKLISFKCTSASVPLVTSPRARGAESGVSVSSGPFGPE</sequence>
<proteinExistence type="predicted"/>
<evidence type="ECO:0000313" key="1">
    <source>
        <dbReference type="EMBL" id="KAF4079939.1"/>
    </source>
</evidence>